<accession>A0A3B4AQM9</accession>
<reference evidence="3" key="2">
    <citation type="submission" date="2025-09" db="UniProtKB">
        <authorList>
            <consortium name="Ensembl"/>
        </authorList>
    </citation>
    <scope>IDENTIFICATION</scope>
</reference>
<keyword evidence="4" id="KW-1185">Reference proteome</keyword>
<dbReference type="GO" id="GO:0003676">
    <property type="term" value="F:nucleic acid binding"/>
    <property type="evidence" value="ECO:0007669"/>
    <property type="project" value="InterPro"/>
</dbReference>
<dbReference type="InterPro" id="IPR032567">
    <property type="entry name" value="RTL1-rel"/>
</dbReference>
<evidence type="ECO:0000313" key="4">
    <source>
        <dbReference type="Proteomes" id="UP000261520"/>
    </source>
</evidence>
<proteinExistence type="predicted"/>
<dbReference type="PANTHER" id="PTHR15503:SF22">
    <property type="entry name" value="TRANSPOSON TY3-I GAG POLYPROTEIN"/>
    <property type="match status" value="1"/>
</dbReference>
<evidence type="ECO:0000313" key="3">
    <source>
        <dbReference type="Ensembl" id="ENSPMGP00000019005.1"/>
    </source>
</evidence>
<dbReference type="InterPro" id="IPR005162">
    <property type="entry name" value="Retrotrans_gag_dom"/>
</dbReference>
<dbReference type="Proteomes" id="UP000261520">
    <property type="component" value="Unplaced"/>
</dbReference>
<dbReference type="InterPro" id="IPR036875">
    <property type="entry name" value="Znf_CCHC_sf"/>
</dbReference>
<dbReference type="Ensembl" id="ENSPMGT00000020267.1">
    <property type="protein sequence ID" value="ENSPMGP00000019005.1"/>
    <property type="gene ID" value="ENSPMGG00000015471.1"/>
</dbReference>
<dbReference type="AlphaFoldDB" id="A0A3B4AQM9"/>
<evidence type="ECO:0000256" key="1">
    <source>
        <dbReference type="SAM" id="MobiDB-lite"/>
    </source>
</evidence>
<feature type="region of interest" description="Disordered" evidence="1">
    <location>
        <begin position="271"/>
        <end position="309"/>
    </location>
</feature>
<evidence type="ECO:0000259" key="2">
    <source>
        <dbReference type="Pfam" id="PF03732"/>
    </source>
</evidence>
<dbReference type="STRING" id="409849.ENSPMGP00000019005"/>
<protein>
    <recommendedName>
        <fullName evidence="2">Retrotransposon gag domain-containing protein</fullName>
    </recommendedName>
</protein>
<reference evidence="3" key="1">
    <citation type="submission" date="2025-08" db="UniProtKB">
        <authorList>
            <consortium name="Ensembl"/>
        </authorList>
    </citation>
    <scope>IDENTIFICATION</scope>
</reference>
<dbReference type="GO" id="GO:0008270">
    <property type="term" value="F:zinc ion binding"/>
    <property type="evidence" value="ECO:0007669"/>
    <property type="project" value="InterPro"/>
</dbReference>
<name>A0A3B4AQM9_9GOBI</name>
<dbReference type="PANTHER" id="PTHR15503">
    <property type="entry name" value="LDOC1 RELATED"/>
    <property type="match status" value="1"/>
</dbReference>
<sequence>MAHYHHPQGVPGRPSAKSGPQGPFDAAFFFFSICTKMTTQFCIPWSAPVPAVTTERSGLNMDQADSGPDQSLRQACSHQGVIIGQHEQSIRTLLDFNQTLTQQVAQLTNQVAELLAAPSAVSGAPPRPPESRGTDPEPYSGQPSLCRGFLFQCMFLFQQCPTCFNSEASKIRYICGLLRGRALQWAEAQLANTPIDNMNFNDFISAFKLVFDRPHYQANAVSRLLSLDQVADYTIEFWTHTAEVDWTDSALRAAFLRGLNGHLKDELVSHDEPPDLHAPTGCGHVRERESSHRPNWSRAPPRLSPRKGGVRTLLSAEERRRRHRLAGACLYCDEHGHFVATCPARPKGGTDQ</sequence>
<dbReference type="Gene3D" id="4.10.60.10">
    <property type="entry name" value="Zinc finger, CCHC-type"/>
    <property type="match status" value="1"/>
</dbReference>
<dbReference type="Pfam" id="PF03732">
    <property type="entry name" value="Retrotrans_gag"/>
    <property type="match status" value="1"/>
</dbReference>
<feature type="region of interest" description="Disordered" evidence="1">
    <location>
        <begin position="119"/>
        <end position="140"/>
    </location>
</feature>
<feature type="domain" description="Retrotransposon gag" evidence="2">
    <location>
        <begin position="177"/>
        <end position="260"/>
    </location>
</feature>
<organism evidence="3 4">
    <name type="scientific">Periophthalmus magnuspinnatus</name>
    <dbReference type="NCBI Taxonomy" id="409849"/>
    <lineage>
        <taxon>Eukaryota</taxon>
        <taxon>Metazoa</taxon>
        <taxon>Chordata</taxon>
        <taxon>Craniata</taxon>
        <taxon>Vertebrata</taxon>
        <taxon>Euteleostomi</taxon>
        <taxon>Actinopterygii</taxon>
        <taxon>Neopterygii</taxon>
        <taxon>Teleostei</taxon>
        <taxon>Neoteleostei</taxon>
        <taxon>Acanthomorphata</taxon>
        <taxon>Gobiaria</taxon>
        <taxon>Gobiiformes</taxon>
        <taxon>Gobioidei</taxon>
        <taxon>Gobiidae</taxon>
        <taxon>Oxudercinae</taxon>
        <taxon>Periophthalmus</taxon>
    </lineage>
</organism>
<dbReference type="SUPFAM" id="SSF57756">
    <property type="entry name" value="Retrovirus zinc finger-like domains"/>
    <property type="match status" value="1"/>
</dbReference>